<reference evidence="3 4" key="1">
    <citation type="submission" date="2020-10" db="EMBL/GenBank/DDBJ databases">
        <authorList>
            <person name="Castelo-Branco R."/>
            <person name="Eusebio N."/>
            <person name="Adriana R."/>
            <person name="Vieira A."/>
            <person name="Brugerolle De Fraissinette N."/>
            <person name="Rezende De Castro R."/>
            <person name="Schneider M.P."/>
            <person name="Vasconcelos V."/>
            <person name="Leao P.N."/>
        </authorList>
    </citation>
    <scope>NUCLEOTIDE SEQUENCE [LARGE SCALE GENOMIC DNA]</scope>
    <source>
        <strain evidence="3 4">LEGE 06123</strain>
    </source>
</reference>
<keyword evidence="1" id="KW-1133">Transmembrane helix</keyword>
<evidence type="ECO:0000259" key="2">
    <source>
        <dbReference type="Pfam" id="PF13358"/>
    </source>
</evidence>
<evidence type="ECO:0000313" key="4">
    <source>
        <dbReference type="Proteomes" id="UP000651156"/>
    </source>
</evidence>
<evidence type="ECO:0000256" key="1">
    <source>
        <dbReference type="SAM" id="Phobius"/>
    </source>
</evidence>
<gene>
    <name evidence="3" type="ORF">IQ230_26240</name>
</gene>
<protein>
    <submittedName>
        <fullName evidence="3">Transposase</fullName>
    </submittedName>
</protein>
<feature type="transmembrane region" description="Helical" evidence="1">
    <location>
        <begin position="50"/>
        <end position="72"/>
    </location>
</feature>
<feature type="domain" description="Tc1-like transposase DDE" evidence="2">
    <location>
        <begin position="17"/>
        <end position="151"/>
    </location>
</feature>
<dbReference type="EMBL" id="JADEWN010000145">
    <property type="protein sequence ID" value="MBE9193738.1"/>
    <property type="molecule type" value="Genomic_DNA"/>
</dbReference>
<dbReference type="Pfam" id="PF13358">
    <property type="entry name" value="DDE_3"/>
    <property type="match status" value="1"/>
</dbReference>
<dbReference type="Gene3D" id="3.30.420.10">
    <property type="entry name" value="Ribonuclease H-like superfamily/Ribonuclease H"/>
    <property type="match status" value="1"/>
</dbReference>
<dbReference type="RefSeq" id="WP_193935099.1">
    <property type="nucleotide sequence ID" value="NZ_CAWPMZ010000113.1"/>
</dbReference>
<sequence length="183" mass="20697">MLATRAHSDTRPVLMMTADQGKFGRIGEVRRAWVPPGIRPSVAKQIVREYIYAFVAVAPALGEMTALVLPYANTEMMNLFLEQVAIEFADYFIIIQVDGATYHHSAGLVVPENIRLIEQPARSPELNPTEHIWEEVREKHFYNKVFDSLDAVTDVLCQGLQELMLAPAKLSSMTYFPHLRIVL</sequence>
<keyword evidence="1" id="KW-0812">Transmembrane</keyword>
<accession>A0ABR9V0F9</accession>
<keyword evidence="4" id="KW-1185">Reference proteome</keyword>
<dbReference type="InterPro" id="IPR038717">
    <property type="entry name" value="Tc1-like_DDE_dom"/>
</dbReference>
<comment type="caution">
    <text evidence="3">The sequence shown here is derived from an EMBL/GenBank/DDBJ whole genome shotgun (WGS) entry which is preliminary data.</text>
</comment>
<name>A0ABR9V0F9_9CHRO</name>
<evidence type="ECO:0000313" key="3">
    <source>
        <dbReference type="EMBL" id="MBE9193738.1"/>
    </source>
</evidence>
<dbReference type="InterPro" id="IPR036397">
    <property type="entry name" value="RNaseH_sf"/>
</dbReference>
<proteinExistence type="predicted"/>
<keyword evidence="1" id="KW-0472">Membrane</keyword>
<dbReference type="Proteomes" id="UP000651156">
    <property type="component" value="Unassembled WGS sequence"/>
</dbReference>
<organism evidence="3 4">
    <name type="scientific">Gloeocapsopsis crepidinum LEGE 06123</name>
    <dbReference type="NCBI Taxonomy" id="588587"/>
    <lineage>
        <taxon>Bacteria</taxon>
        <taxon>Bacillati</taxon>
        <taxon>Cyanobacteriota</taxon>
        <taxon>Cyanophyceae</taxon>
        <taxon>Oscillatoriophycideae</taxon>
        <taxon>Chroococcales</taxon>
        <taxon>Chroococcaceae</taxon>
        <taxon>Gloeocapsopsis</taxon>
    </lineage>
</organism>